<dbReference type="EMBL" id="JBHLTG010000006">
    <property type="protein sequence ID" value="MFC0680777.1"/>
    <property type="molecule type" value="Genomic_DNA"/>
</dbReference>
<keyword evidence="1" id="KW-0812">Transmembrane</keyword>
<feature type="transmembrane region" description="Helical" evidence="1">
    <location>
        <begin position="20"/>
        <end position="41"/>
    </location>
</feature>
<sequence length="86" mass="8858">MSEPQPVSSAPDDRMPVGRSVLAGLLLRRFGLLPMVALVLAGRGLAPARRRGILTAAAGIYLGALLLLVLLVLLLVGGLTFVALTG</sequence>
<accession>A0ABV6RUX8</accession>
<feature type="transmembrane region" description="Helical" evidence="1">
    <location>
        <begin position="53"/>
        <end position="84"/>
    </location>
</feature>
<evidence type="ECO:0008006" key="4">
    <source>
        <dbReference type="Google" id="ProtNLM"/>
    </source>
</evidence>
<keyword evidence="1" id="KW-1133">Transmembrane helix</keyword>
<dbReference type="Proteomes" id="UP001589896">
    <property type="component" value="Unassembled WGS sequence"/>
</dbReference>
<proteinExistence type="predicted"/>
<keyword evidence="3" id="KW-1185">Reference proteome</keyword>
<keyword evidence="1" id="KW-0472">Membrane</keyword>
<gene>
    <name evidence="2" type="ORF">ACFFGH_23350</name>
</gene>
<evidence type="ECO:0000256" key="1">
    <source>
        <dbReference type="SAM" id="Phobius"/>
    </source>
</evidence>
<reference evidence="2 3" key="1">
    <citation type="submission" date="2024-09" db="EMBL/GenBank/DDBJ databases">
        <authorList>
            <person name="Sun Q."/>
            <person name="Mori K."/>
        </authorList>
    </citation>
    <scope>NUCLEOTIDE SEQUENCE [LARGE SCALE GENOMIC DNA]</scope>
    <source>
        <strain evidence="2 3">KCTC 23076</strain>
    </source>
</reference>
<evidence type="ECO:0000313" key="2">
    <source>
        <dbReference type="EMBL" id="MFC0680777.1"/>
    </source>
</evidence>
<evidence type="ECO:0000313" key="3">
    <source>
        <dbReference type="Proteomes" id="UP001589896"/>
    </source>
</evidence>
<comment type="caution">
    <text evidence="2">The sequence shown here is derived from an EMBL/GenBank/DDBJ whole genome shotgun (WGS) entry which is preliminary data.</text>
</comment>
<organism evidence="2 3">
    <name type="scientific">Lysobacter korlensis</name>
    <dbReference type="NCBI Taxonomy" id="553636"/>
    <lineage>
        <taxon>Bacteria</taxon>
        <taxon>Pseudomonadati</taxon>
        <taxon>Pseudomonadota</taxon>
        <taxon>Gammaproteobacteria</taxon>
        <taxon>Lysobacterales</taxon>
        <taxon>Lysobacteraceae</taxon>
        <taxon>Lysobacter</taxon>
    </lineage>
</organism>
<dbReference type="RefSeq" id="WP_386672819.1">
    <property type="nucleotide sequence ID" value="NZ_JBHLTG010000006.1"/>
</dbReference>
<protein>
    <recommendedName>
        <fullName evidence="4">DUF4190 domain-containing protein</fullName>
    </recommendedName>
</protein>
<name>A0ABV6RUX8_9GAMM</name>